<keyword evidence="5 18" id="KW-0328">Glycosyltransferase</keyword>
<keyword evidence="15" id="KW-1133">Transmembrane helix</keyword>
<dbReference type="SUPFAM" id="SSF56601">
    <property type="entry name" value="beta-lactamase/transpeptidase-like"/>
    <property type="match status" value="1"/>
</dbReference>
<organism evidence="18">
    <name type="scientific">Streptomyces sp. R02</name>
    <dbReference type="NCBI Taxonomy" id="3238623"/>
    <lineage>
        <taxon>Bacteria</taxon>
        <taxon>Bacillati</taxon>
        <taxon>Actinomycetota</taxon>
        <taxon>Actinomycetes</taxon>
        <taxon>Kitasatosporales</taxon>
        <taxon>Streptomycetaceae</taxon>
        <taxon>Streptomyces</taxon>
    </lineage>
</organism>
<evidence type="ECO:0000256" key="2">
    <source>
        <dbReference type="ARBA" id="ARBA00007739"/>
    </source>
</evidence>
<comment type="similarity">
    <text evidence="2">In the N-terminal section; belongs to the glycosyltransferase 51 family.</text>
</comment>
<dbReference type="GO" id="GO:0009252">
    <property type="term" value="P:peptidoglycan biosynthetic process"/>
    <property type="evidence" value="ECO:0007669"/>
    <property type="project" value="UniProtKB-KW"/>
</dbReference>
<evidence type="ECO:0000256" key="8">
    <source>
        <dbReference type="ARBA" id="ARBA00022960"/>
    </source>
</evidence>
<dbReference type="Pfam" id="PF00912">
    <property type="entry name" value="Transgly"/>
    <property type="match status" value="1"/>
</dbReference>
<sequence>MPKKRSGGGLSPTQQAAKFLGVSVLAGAVMAGIALPAVGALGLAAKGSVESFDELPANLKTPPLSQRTTILDADGGLIATVYSRDRTVVALKDISPYMQKAIVAIEDSRFYEHGAIDLKGVLRALNKNARSGEVSEGASTLTQQYVKNVFVEEAGDDPTKVAQATQQTIGRKIQELKYAIQVEEELGKKKILENYLNITFFGQQAYGVEAASQRYFSKPAKDLDLQESALLAGIVQSPSRYDPVNDEAEAKKRRNVVLKRMAEVGDISPEQAAEAMRSPLGLKVSRPQNGCTTAVKGAGFFCAYVRNVFLNDPVFGKDKQTRAKLWNQGGLTIRTTLDPQAQESVQQSLKDHVNKSDEVAAAATLVEPGTGKIVGMGQSKPYGSNAKEHETEINYSVNYEMGTSAGFPTGSTFKPFVAAAALEAGRPPTQEYPSPYELTVPSPIQTCGKPYTNDDGAKIPNENESEKGPYQLKEAMALSVNTYFIEMVADIGLCPVAEMAEKLHVRQGSGKKMPQVPSIALGTESVSPLTMASAYAAFANRGMYCTPVAIESVTQRVGNKNESLEVPKSSCSRAMSENTADTINALLKGVVDSGTGQQAGLGDRDNAGKTGTTDERRNAWFVGYTPNLSGAVWVGSATQQVKMQNITIGGVYHELVYGGDTPGPIWKDAMTGALEGKEAESFVPVHIPDPKPKEPENPDPDRDDDGNGDGGFLGGLINGGNGNGGNGNGGGDGGNGGEPDPEFSIPEGFIQGPGNGPGGRD</sequence>
<dbReference type="InterPro" id="IPR001264">
    <property type="entry name" value="Glyco_trans_51"/>
</dbReference>
<feature type="compositionally biased region" description="Gly residues" evidence="14">
    <location>
        <begin position="751"/>
        <end position="761"/>
    </location>
</feature>
<proteinExistence type="inferred from homology"/>
<dbReference type="GO" id="GO:0030288">
    <property type="term" value="C:outer membrane-bounded periplasmic space"/>
    <property type="evidence" value="ECO:0007669"/>
    <property type="project" value="TreeGrafter"/>
</dbReference>
<feature type="region of interest" description="Disordered" evidence="14">
    <location>
        <begin position="681"/>
        <end position="761"/>
    </location>
</feature>
<keyword evidence="10" id="KW-0511">Multifunctional enzyme</keyword>
<dbReference type="InterPro" id="IPR001460">
    <property type="entry name" value="PCN-bd_Tpept"/>
</dbReference>
<evidence type="ECO:0000313" key="18">
    <source>
        <dbReference type="EMBL" id="XDP95326.1"/>
    </source>
</evidence>
<dbReference type="GO" id="GO:0071555">
    <property type="term" value="P:cell wall organization"/>
    <property type="evidence" value="ECO:0007669"/>
    <property type="project" value="UniProtKB-KW"/>
</dbReference>
<dbReference type="GO" id="GO:0009002">
    <property type="term" value="F:serine-type D-Ala-D-Ala carboxypeptidase activity"/>
    <property type="evidence" value="ECO:0007669"/>
    <property type="project" value="UniProtKB-EC"/>
</dbReference>
<evidence type="ECO:0000256" key="12">
    <source>
        <dbReference type="ARBA" id="ARBA00034000"/>
    </source>
</evidence>
<keyword evidence="15" id="KW-0812">Transmembrane</keyword>
<feature type="domain" description="Glycosyl transferase family 51" evidence="17">
    <location>
        <begin position="76"/>
        <end position="261"/>
    </location>
</feature>
<dbReference type="AlphaFoldDB" id="A0AB39LP64"/>
<dbReference type="EMBL" id="CP163429">
    <property type="protein sequence ID" value="XDP95326.1"/>
    <property type="molecule type" value="Genomic_DNA"/>
</dbReference>
<name>A0AB39LP64_9ACTN</name>
<evidence type="ECO:0000256" key="5">
    <source>
        <dbReference type="ARBA" id="ARBA00022676"/>
    </source>
</evidence>
<evidence type="ECO:0000256" key="10">
    <source>
        <dbReference type="ARBA" id="ARBA00023268"/>
    </source>
</evidence>
<keyword evidence="4" id="KW-0645">Protease</keyword>
<feature type="domain" description="Penicillin-binding protein transpeptidase" evidence="16">
    <location>
        <begin position="362"/>
        <end position="640"/>
    </location>
</feature>
<evidence type="ECO:0000256" key="7">
    <source>
        <dbReference type="ARBA" id="ARBA00022801"/>
    </source>
</evidence>
<evidence type="ECO:0000256" key="9">
    <source>
        <dbReference type="ARBA" id="ARBA00022984"/>
    </source>
</evidence>
<dbReference type="Gene3D" id="3.40.710.10">
    <property type="entry name" value="DD-peptidase/beta-lactamase superfamily"/>
    <property type="match status" value="1"/>
</dbReference>
<evidence type="ECO:0000256" key="3">
    <source>
        <dbReference type="ARBA" id="ARBA00022645"/>
    </source>
</evidence>
<dbReference type="PANTHER" id="PTHR32282">
    <property type="entry name" value="BINDING PROTEIN TRANSPEPTIDASE, PUTATIVE-RELATED"/>
    <property type="match status" value="1"/>
</dbReference>
<comment type="catalytic activity">
    <reaction evidence="12">
        <text>Preferential cleavage: (Ac)2-L-Lys-D-Ala-|-D-Ala. Also transpeptidation of peptidyl-alanyl moieties that are N-acyl substituents of D-alanine.</text>
        <dbReference type="EC" id="3.4.16.4"/>
    </reaction>
</comment>
<feature type="compositionally biased region" description="Basic and acidic residues" evidence="14">
    <location>
        <begin position="688"/>
        <end position="700"/>
    </location>
</feature>
<dbReference type="GO" id="GO:0006508">
    <property type="term" value="P:proteolysis"/>
    <property type="evidence" value="ECO:0007669"/>
    <property type="project" value="UniProtKB-KW"/>
</dbReference>
<dbReference type="InterPro" id="IPR023346">
    <property type="entry name" value="Lysozyme-like_dom_sf"/>
</dbReference>
<feature type="compositionally biased region" description="Basic and acidic residues" evidence="14">
    <location>
        <begin position="602"/>
        <end position="614"/>
    </location>
</feature>
<evidence type="ECO:0000256" key="6">
    <source>
        <dbReference type="ARBA" id="ARBA00022679"/>
    </source>
</evidence>
<evidence type="ECO:0000256" key="1">
    <source>
        <dbReference type="ARBA" id="ARBA00007090"/>
    </source>
</evidence>
<accession>A0AB39LP64</accession>
<dbReference type="InterPro" id="IPR036950">
    <property type="entry name" value="PBP_transglycosylase"/>
</dbReference>
<dbReference type="GO" id="GO:0008658">
    <property type="term" value="F:penicillin binding"/>
    <property type="evidence" value="ECO:0007669"/>
    <property type="project" value="InterPro"/>
</dbReference>
<dbReference type="InterPro" id="IPR012338">
    <property type="entry name" value="Beta-lactam/transpept-like"/>
</dbReference>
<protein>
    <submittedName>
        <fullName evidence="18">Transglycosylase domain-containing protein</fullName>
        <ecNumber evidence="18">2.4.-.-</ecNumber>
    </submittedName>
</protein>
<keyword evidence="6 18" id="KW-0808">Transferase</keyword>
<reference evidence="18" key="1">
    <citation type="submission" date="2024-07" db="EMBL/GenBank/DDBJ databases">
        <authorList>
            <person name="Yu S.T."/>
        </authorList>
    </citation>
    <scope>NUCLEOTIDE SEQUENCE</scope>
    <source>
        <strain evidence="18">R02</strain>
    </source>
</reference>
<feature type="region of interest" description="Disordered" evidence="14">
    <location>
        <begin position="594"/>
        <end position="614"/>
    </location>
</feature>
<keyword evidence="3" id="KW-0121">Carboxypeptidase</keyword>
<evidence type="ECO:0000256" key="4">
    <source>
        <dbReference type="ARBA" id="ARBA00022670"/>
    </source>
</evidence>
<evidence type="ECO:0000256" key="14">
    <source>
        <dbReference type="SAM" id="MobiDB-lite"/>
    </source>
</evidence>
<evidence type="ECO:0000256" key="11">
    <source>
        <dbReference type="ARBA" id="ARBA00023316"/>
    </source>
</evidence>
<keyword evidence="11" id="KW-0961">Cell wall biogenesis/degradation</keyword>
<gene>
    <name evidence="18" type="ORF">AB5J57_18190</name>
</gene>
<keyword evidence="15" id="KW-0472">Membrane</keyword>
<evidence type="ECO:0000259" key="16">
    <source>
        <dbReference type="Pfam" id="PF00905"/>
    </source>
</evidence>
<dbReference type="GO" id="GO:0008955">
    <property type="term" value="F:peptidoglycan glycosyltransferase activity"/>
    <property type="evidence" value="ECO:0007669"/>
    <property type="project" value="UniProtKB-EC"/>
</dbReference>
<feature type="transmembrane region" description="Helical" evidence="15">
    <location>
        <begin position="20"/>
        <end position="45"/>
    </location>
</feature>
<feature type="compositionally biased region" description="Gly residues" evidence="14">
    <location>
        <begin position="708"/>
        <end position="737"/>
    </location>
</feature>
<evidence type="ECO:0000256" key="15">
    <source>
        <dbReference type="SAM" id="Phobius"/>
    </source>
</evidence>
<dbReference type="InterPro" id="IPR050396">
    <property type="entry name" value="Glycosyltr_51/Transpeptidase"/>
</dbReference>
<keyword evidence="8" id="KW-0133">Cell shape</keyword>
<dbReference type="EC" id="2.4.-.-" evidence="18"/>
<dbReference type="RefSeq" id="WP_369157091.1">
    <property type="nucleotide sequence ID" value="NZ_CP163429.1"/>
</dbReference>
<keyword evidence="7" id="KW-0378">Hydrolase</keyword>
<dbReference type="Pfam" id="PF00905">
    <property type="entry name" value="Transpeptidase"/>
    <property type="match status" value="1"/>
</dbReference>
<dbReference type="SUPFAM" id="SSF53955">
    <property type="entry name" value="Lysozyme-like"/>
    <property type="match status" value="1"/>
</dbReference>
<comment type="catalytic activity">
    <reaction evidence="13">
        <text>[GlcNAc-(1-&gt;4)-Mur2Ac(oyl-L-Ala-gamma-D-Glu-L-Lys-D-Ala-D-Ala)](n)-di-trans,octa-cis-undecaprenyl diphosphate + beta-D-GlcNAc-(1-&gt;4)-Mur2Ac(oyl-L-Ala-gamma-D-Glu-L-Lys-D-Ala-D-Ala)-di-trans,octa-cis-undecaprenyl diphosphate = [GlcNAc-(1-&gt;4)-Mur2Ac(oyl-L-Ala-gamma-D-Glu-L-Lys-D-Ala-D-Ala)](n+1)-di-trans,octa-cis-undecaprenyl diphosphate + di-trans,octa-cis-undecaprenyl diphosphate + H(+)</text>
        <dbReference type="Rhea" id="RHEA:23708"/>
        <dbReference type="Rhea" id="RHEA-COMP:9602"/>
        <dbReference type="Rhea" id="RHEA-COMP:9603"/>
        <dbReference type="ChEBI" id="CHEBI:15378"/>
        <dbReference type="ChEBI" id="CHEBI:58405"/>
        <dbReference type="ChEBI" id="CHEBI:60033"/>
        <dbReference type="ChEBI" id="CHEBI:78435"/>
        <dbReference type="EC" id="2.4.99.28"/>
    </reaction>
</comment>
<dbReference type="PANTHER" id="PTHR32282:SF33">
    <property type="entry name" value="PEPTIDOGLYCAN GLYCOSYLTRANSFERASE"/>
    <property type="match status" value="1"/>
</dbReference>
<comment type="similarity">
    <text evidence="1">In the C-terminal section; belongs to the transpeptidase family.</text>
</comment>
<keyword evidence="9" id="KW-0573">Peptidoglycan synthesis</keyword>
<evidence type="ECO:0000259" key="17">
    <source>
        <dbReference type="Pfam" id="PF00912"/>
    </source>
</evidence>
<evidence type="ECO:0000256" key="13">
    <source>
        <dbReference type="ARBA" id="ARBA00049902"/>
    </source>
</evidence>
<dbReference type="GO" id="GO:0008360">
    <property type="term" value="P:regulation of cell shape"/>
    <property type="evidence" value="ECO:0007669"/>
    <property type="project" value="UniProtKB-KW"/>
</dbReference>
<dbReference type="FunFam" id="1.10.3810.10:FF:000001">
    <property type="entry name" value="Penicillin-binding protein 1A"/>
    <property type="match status" value="1"/>
</dbReference>
<dbReference type="Gene3D" id="1.10.3810.10">
    <property type="entry name" value="Biosynthetic peptidoglycan transglycosylase-like"/>
    <property type="match status" value="1"/>
</dbReference>